<accession>A0A6G7VG31</accession>
<reference evidence="4" key="1">
    <citation type="submission" date="2020-01" db="EMBL/GenBank/DDBJ databases">
        <title>Caldichromatium gen. nov., sp. nov., a thermophilic purple sulfur bacterium member of the family Chromatiaceae isolated from Nakabusa hot spring, Japan.</title>
        <authorList>
            <person name="Saini M.K."/>
            <person name="Hanada S."/>
            <person name="Tank M."/>
        </authorList>
    </citation>
    <scope>NUCLEOTIDE SEQUENCE [LARGE SCALE GENOMIC DNA]</scope>
    <source>
        <strain evidence="4">No.7</strain>
    </source>
</reference>
<dbReference type="KEGG" id="cjap:GWK36_13005"/>
<dbReference type="CDD" id="cd03789">
    <property type="entry name" value="GT9_LPS_heptosyltransferase"/>
    <property type="match status" value="1"/>
</dbReference>
<name>A0A6G7VG31_9GAMM</name>
<dbReference type="RefSeq" id="WP_166271716.1">
    <property type="nucleotide sequence ID" value="NZ_CP048029.1"/>
</dbReference>
<protein>
    <submittedName>
        <fullName evidence="3">Glycosyltransferase family 9 protein</fullName>
    </submittedName>
</protein>
<dbReference type="InterPro" id="IPR051199">
    <property type="entry name" value="LPS_LOS_Heptosyltrfase"/>
</dbReference>
<proteinExistence type="predicted"/>
<keyword evidence="2 3" id="KW-0808">Transferase</keyword>
<keyword evidence="1" id="KW-0328">Glycosyltransferase</keyword>
<sequence length="344" mass="37900">MHAILIVRLSAIGDIVFASPLIAALRQRWPDAQLVWLVQSECAALLERHPELDAVIACPLRHWQRLWRAGRLRELYAGMMTLRANLRAYTFDLALDLQGLFKSGFLTWLSGARARIGLGSREGSQWLMTEVLPRGGEPLKIASEYRYLAEHLGLPLDGFQLAVHYGTAEATLAEATIIRSGLENGYAVLCPFTTRPQKHWIEERWGRLAQRIRAELGLTAVLLGGPGDRLAARRIADAAEDAVVDLVGQTSLTEVAALIDRAALLIGVDTGLAHMGIALNTPSLLLFGSTRPYLETGRPNAQVLYHPLPCSPCKRRPSCQGRFDCMRAIDCTEILQAAAEVLRV</sequence>
<dbReference type="PANTHER" id="PTHR30160:SF1">
    <property type="entry name" value="LIPOPOLYSACCHARIDE 1,2-N-ACETYLGLUCOSAMINETRANSFERASE-RELATED"/>
    <property type="match status" value="1"/>
</dbReference>
<organism evidence="3 4">
    <name type="scientific">Caldichromatium japonicum</name>
    <dbReference type="NCBI Taxonomy" id="2699430"/>
    <lineage>
        <taxon>Bacteria</taxon>
        <taxon>Pseudomonadati</taxon>
        <taxon>Pseudomonadota</taxon>
        <taxon>Gammaproteobacteria</taxon>
        <taxon>Chromatiales</taxon>
        <taxon>Chromatiaceae</taxon>
        <taxon>Caldichromatium</taxon>
    </lineage>
</organism>
<evidence type="ECO:0000313" key="3">
    <source>
        <dbReference type="EMBL" id="QIK38747.1"/>
    </source>
</evidence>
<evidence type="ECO:0000256" key="2">
    <source>
        <dbReference type="ARBA" id="ARBA00022679"/>
    </source>
</evidence>
<dbReference type="Pfam" id="PF01075">
    <property type="entry name" value="Glyco_transf_9"/>
    <property type="match status" value="1"/>
</dbReference>
<dbReference type="AlphaFoldDB" id="A0A6G7VG31"/>
<keyword evidence="4" id="KW-1185">Reference proteome</keyword>
<gene>
    <name evidence="3" type="ORF">GWK36_13005</name>
</gene>
<dbReference type="Proteomes" id="UP000502699">
    <property type="component" value="Chromosome"/>
</dbReference>
<evidence type="ECO:0000313" key="4">
    <source>
        <dbReference type="Proteomes" id="UP000502699"/>
    </source>
</evidence>
<dbReference type="PANTHER" id="PTHR30160">
    <property type="entry name" value="TETRAACYLDISACCHARIDE 4'-KINASE-RELATED"/>
    <property type="match status" value="1"/>
</dbReference>
<evidence type="ECO:0000256" key="1">
    <source>
        <dbReference type="ARBA" id="ARBA00022676"/>
    </source>
</evidence>
<dbReference type="GO" id="GO:0009244">
    <property type="term" value="P:lipopolysaccharide core region biosynthetic process"/>
    <property type="evidence" value="ECO:0007669"/>
    <property type="project" value="TreeGrafter"/>
</dbReference>
<dbReference type="GO" id="GO:0008713">
    <property type="term" value="F:ADP-heptose-lipopolysaccharide heptosyltransferase activity"/>
    <property type="evidence" value="ECO:0007669"/>
    <property type="project" value="TreeGrafter"/>
</dbReference>
<dbReference type="InterPro" id="IPR002201">
    <property type="entry name" value="Glyco_trans_9"/>
</dbReference>
<dbReference type="GO" id="GO:0005829">
    <property type="term" value="C:cytosol"/>
    <property type="evidence" value="ECO:0007669"/>
    <property type="project" value="TreeGrafter"/>
</dbReference>
<dbReference type="EMBL" id="CP048029">
    <property type="protein sequence ID" value="QIK38747.1"/>
    <property type="molecule type" value="Genomic_DNA"/>
</dbReference>
<dbReference type="Gene3D" id="3.40.50.2000">
    <property type="entry name" value="Glycogen Phosphorylase B"/>
    <property type="match status" value="2"/>
</dbReference>
<dbReference type="SUPFAM" id="SSF53756">
    <property type="entry name" value="UDP-Glycosyltransferase/glycogen phosphorylase"/>
    <property type="match status" value="1"/>
</dbReference>